<evidence type="ECO:0000313" key="7">
    <source>
        <dbReference type="Proteomes" id="UP001606300"/>
    </source>
</evidence>
<keyword evidence="7" id="KW-1185">Reference proteome</keyword>
<evidence type="ECO:0000313" key="6">
    <source>
        <dbReference type="EMBL" id="MFG6416175.1"/>
    </source>
</evidence>
<evidence type="ECO:0000259" key="5">
    <source>
        <dbReference type="Pfam" id="PF13407"/>
    </source>
</evidence>
<comment type="similarity">
    <text evidence="2">Belongs to the bacterial solute-binding protein 2 family.</text>
</comment>
<feature type="chain" id="PRO_5046755742" evidence="4">
    <location>
        <begin position="26"/>
        <end position="313"/>
    </location>
</feature>
<dbReference type="Pfam" id="PF13407">
    <property type="entry name" value="Peripla_BP_4"/>
    <property type="match status" value="1"/>
</dbReference>
<dbReference type="SUPFAM" id="SSF53822">
    <property type="entry name" value="Periplasmic binding protein-like I"/>
    <property type="match status" value="1"/>
</dbReference>
<sequence length="313" mass="33393">MTSKQKLKTLAVALFAGLATQMAAAKDLIAIIVPSPDNPFFKAEAVAAQARAKALGYDTLVLVHNDDANKQNELFDAAIARKARAIILDNAGSEASVAAVAKAKKAGIPSFLIDREINTTGVAVTQIVSNNYQGAQLGAEEFVRLMGEKGNYVELLGREADINAGVRSKGYQDVIGKYPGMKLVARQSANWSQPEAFKKMETILQANPDIKGVIAGNDTMAMGAWAALQAAKRTDVIVVGFDGSNDVRDSILKGGIKATVLQPAYRQAELAVEQADKYLKTGSTGLPEKQLMDCVLITARNAARLDGFNLKKK</sequence>
<name>A0ABW7ERQ5_9BURK</name>
<reference evidence="6 7" key="1">
    <citation type="submission" date="2024-09" db="EMBL/GenBank/DDBJ databases">
        <title>Novel species of the genus Pelomonas and Roseateles isolated from streams.</title>
        <authorList>
            <person name="Lu H."/>
        </authorList>
    </citation>
    <scope>NUCLEOTIDE SEQUENCE [LARGE SCALE GENOMIC DNA]</scope>
    <source>
        <strain evidence="6 7">DC23W</strain>
    </source>
</reference>
<evidence type="ECO:0000256" key="4">
    <source>
        <dbReference type="SAM" id="SignalP"/>
    </source>
</evidence>
<comment type="caution">
    <text evidence="6">The sequence shown here is derived from an EMBL/GenBank/DDBJ whole genome shotgun (WGS) entry which is preliminary data.</text>
</comment>
<accession>A0ABW7ERQ5</accession>
<feature type="signal peptide" evidence="4">
    <location>
        <begin position="1"/>
        <end position="25"/>
    </location>
</feature>
<dbReference type="PANTHER" id="PTHR46847">
    <property type="entry name" value="D-ALLOSE-BINDING PERIPLASMIC PROTEIN-RELATED"/>
    <property type="match status" value="1"/>
</dbReference>
<keyword evidence="3 4" id="KW-0732">Signal</keyword>
<protein>
    <submittedName>
        <fullName evidence="6">D-ribose ABC transporter substrate-binding protein</fullName>
    </submittedName>
</protein>
<feature type="domain" description="Periplasmic binding protein" evidence="5">
    <location>
        <begin position="29"/>
        <end position="280"/>
    </location>
</feature>
<evidence type="ECO:0000256" key="1">
    <source>
        <dbReference type="ARBA" id="ARBA00004196"/>
    </source>
</evidence>
<organism evidence="6 7">
    <name type="scientific">Pelomonas dachongensis</name>
    <dbReference type="NCBI Taxonomy" id="3299029"/>
    <lineage>
        <taxon>Bacteria</taxon>
        <taxon>Pseudomonadati</taxon>
        <taxon>Pseudomonadota</taxon>
        <taxon>Betaproteobacteria</taxon>
        <taxon>Burkholderiales</taxon>
        <taxon>Sphaerotilaceae</taxon>
        <taxon>Roseateles</taxon>
    </lineage>
</organism>
<dbReference type="RefSeq" id="WP_394472244.1">
    <property type="nucleotide sequence ID" value="NZ_JBIGHY010000008.1"/>
</dbReference>
<dbReference type="CDD" id="cd19967">
    <property type="entry name" value="PBP1_TmRBP-like"/>
    <property type="match status" value="1"/>
</dbReference>
<dbReference type="InterPro" id="IPR025997">
    <property type="entry name" value="SBP_2_dom"/>
</dbReference>
<dbReference type="Proteomes" id="UP001606300">
    <property type="component" value="Unassembled WGS sequence"/>
</dbReference>
<dbReference type="Gene3D" id="3.40.50.2300">
    <property type="match status" value="2"/>
</dbReference>
<proteinExistence type="inferred from homology"/>
<evidence type="ECO:0000256" key="2">
    <source>
        <dbReference type="ARBA" id="ARBA00007639"/>
    </source>
</evidence>
<evidence type="ECO:0000256" key="3">
    <source>
        <dbReference type="ARBA" id="ARBA00022729"/>
    </source>
</evidence>
<dbReference type="EMBL" id="JBIGHY010000008">
    <property type="protein sequence ID" value="MFG6416175.1"/>
    <property type="molecule type" value="Genomic_DNA"/>
</dbReference>
<dbReference type="PANTHER" id="PTHR46847:SF1">
    <property type="entry name" value="D-ALLOSE-BINDING PERIPLASMIC PROTEIN-RELATED"/>
    <property type="match status" value="1"/>
</dbReference>
<comment type="subcellular location">
    <subcellularLocation>
        <location evidence="1">Cell envelope</location>
    </subcellularLocation>
</comment>
<dbReference type="InterPro" id="IPR028082">
    <property type="entry name" value="Peripla_BP_I"/>
</dbReference>
<gene>
    <name evidence="6" type="ORF">ACG02S_19970</name>
</gene>